<proteinExistence type="predicted"/>
<dbReference type="SMART" id="SM00028">
    <property type="entry name" value="TPR"/>
    <property type="match status" value="4"/>
</dbReference>
<dbReference type="EMBL" id="JARJCM010000171">
    <property type="protein sequence ID" value="KAJ7024390.1"/>
    <property type="molecule type" value="Genomic_DNA"/>
</dbReference>
<feature type="repeat" description="TPR" evidence="3">
    <location>
        <begin position="9"/>
        <end position="42"/>
    </location>
</feature>
<dbReference type="GO" id="GO:0016020">
    <property type="term" value="C:membrane"/>
    <property type="evidence" value="ECO:0007669"/>
    <property type="project" value="TreeGrafter"/>
</dbReference>
<evidence type="ECO:0000313" key="4">
    <source>
        <dbReference type="EMBL" id="KAJ7024390.1"/>
    </source>
</evidence>
<evidence type="ECO:0008006" key="6">
    <source>
        <dbReference type="Google" id="ProtNLM"/>
    </source>
</evidence>
<dbReference type="AlphaFoldDB" id="A0AAD6SBD6"/>
<dbReference type="PANTHER" id="PTHR45831">
    <property type="entry name" value="LD24721P"/>
    <property type="match status" value="1"/>
</dbReference>
<dbReference type="GO" id="GO:0060090">
    <property type="term" value="F:molecular adaptor activity"/>
    <property type="evidence" value="ECO:0007669"/>
    <property type="project" value="TreeGrafter"/>
</dbReference>
<protein>
    <recommendedName>
        <fullName evidence="6">TPR-like protein</fullName>
    </recommendedName>
</protein>
<comment type="caution">
    <text evidence="4">The sequence shown here is derived from an EMBL/GenBank/DDBJ whole genome shotgun (WGS) entry which is preliminary data.</text>
</comment>
<accession>A0AAD6SBD6</accession>
<gene>
    <name evidence="4" type="ORF">C8F04DRAFT_161168</name>
</gene>
<dbReference type="Pfam" id="PF13414">
    <property type="entry name" value="TPR_11"/>
    <property type="match status" value="1"/>
</dbReference>
<dbReference type="InterPro" id="IPR047150">
    <property type="entry name" value="SGT"/>
</dbReference>
<evidence type="ECO:0000256" key="1">
    <source>
        <dbReference type="ARBA" id="ARBA00022737"/>
    </source>
</evidence>
<dbReference type="Gene3D" id="1.25.40.10">
    <property type="entry name" value="Tetratricopeptide repeat domain"/>
    <property type="match status" value="1"/>
</dbReference>
<evidence type="ECO:0000256" key="2">
    <source>
        <dbReference type="ARBA" id="ARBA00022803"/>
    </source>
</evidence>
<name>A0AAD6SBD6_9AGAR</name>
<dbReference type="PROSITE" id="PS50005">
    <property type="entry name" value="TPR"/>
    <property type="match status" value="1"/>
</dbReference>
<reference evidence="4" key="1">
    <citation type="submission" date="2023-03" db="EMBL/GenBank/DDBJ databases">
        <title>Massive genome expansion in bonnet fungi (Mycena s.s.) driven by repeated elements and novel gene families across ecological guilds.</title>
        <authorList>
            <consortium name="Lawrence Berkeley National Laboratory"/>
            <person name="Harder C.B."/>
            <person name="Miyauchi S."/>
            <person name="Viragh M."/>
            <person name="Kuo A."/>
            <person name="Thoen E."/>
            <person name="Andreopoulos B."/>
            <person name="Lu D."/>
            <person name="Skrede I."/>
            <person name="Drula E."/>
            <person name="Henrissat B."/>
            <person name="Morin E."/>
            <person name="Kohler A."/>
            <person name="Barry K."/>
            <person name="LaButti K."/>
            <person name="Morin E."/>
            <person name="Salamov A."/>
            <person name="Lipzen A."/>
            <person name="Mereny Z."/>
            <person name="Hegedus B."/>
            <person name="Baldrian P."/>
            <person name="Stursova M."/>
            <person name="Weitz H."/>
            <person name="Taylor A."/>
            <person name="Grigoriev I.V."/>
            <person name="Nagy L.G."/>
            <person name="Martin F."/>
            <person name="Kauserud H."/>
        </authorList>
    </citation>
    <scope>NUCLEOTIDE SEQUENCE</scope>
    <source>
        <strain evidence="4">CBHHK200</strain>
    </source>
</reference>
<evidence type="ECO:0000256" key="3">
    <source>
        <dbReference type="PROSITE-ProRule" id="PRU00339"/>
    </source>
</evidence>
<keyword evidence="5" id="KW-1185">Reference proteome</keyword>
<evidence type="ECO:0000313" key="5">
    <source>
        <dbReference type="Proteomes" id="UP001218188"/>
    </source>
</evidence>
<dbReference type="InterPro" id="IPR019734">
    <property type="entry name" value="TPR_rpt"/>
</dbReference>
<keyword evidence="2 3" id="KW-0802">TPR repeat</keyword>
<dbReference type="GO" id="GO:0006620">
    <property type="term" value="P:post-translational protein targeting to endoplasmic reticulum membrane"/>
    <property type="evidence" value="ECO:0007669"/>
    <property type="project" value="TreeGrafter"/>
</dbReference>
<organism evidence="4 5">
    <name type="scientific">Mycena alexandri</name>
    <dbReference type="NCBI Taxonomy" id="1745969"/>
    <lineage>
        <taxon>Eukaryota</taxon>
        <taxon>Fungi</taxon>
        <taxon>Dikarya</taxon>
        <taxon>Basidiomycota</taxon>
        <taxon>Agaricomycotina</taxon>
        <taxon>Agaricomycetes</taxon>
        <taxon>Agaricomycetidae</taxon>
        <taxon>Agaricales</taxon>
        <taxon>Marasmiineae</taxon>
        <taxon>Mycenaceae</taxon>
        <taxon>Mycena</taxon>
    </lineage>
</organism>
<dbReference type="GO" id="GO:0072380">
    <property type="term" value="C:TRC complex"/>
    <property type="evidence" value="ECO:0007669"/>
    <property type="project" value="TreeGrafter"/>
</dbReference>
<sequence length="543" mass="61673">MASSEHSSAQRLKLQGNALHDQGDYRAAHEKYSEAIKEDPENPTFYCNRSATSLAMKEFLDAAYDAEKATKLDPKYAKAWGRLANATQCLGIWDKCFEAWQTALACIPAQDPTAAQTALQAKFREGLKLSKAAKANPPPPQPSRLVAVPVGRVNEGLVQMPWVRAAALEKEILAAQEESSAIIILFSSRTFEKGVKSMKSTVKRYINGELAVEGVPNAIEAMSNAILIDRRCFYMDKDWGKQYIEQVKFEGEYYQAWGKGGAKIVCEQAPGRLKKEGWDSVGPAICITVRLWIMQGFLSGSTGSQRVAAEYFRSSLDVIEWGRETWKDVPRDKRGDIFDITFMRSVNRLFIAAVMDWLEMEDPECTYTPQDLAKFAQDMIKELKSNTPEKIQEDQYHPDRLSYYAAWWVYPHADALGALGWFHLRLCKKTKSLEDKKIHLTAAARCYIEAADIYPEDDEFSVWFRSIALDALQQHGTPLRQTLPICKQIRLALPAVHRIWEHSAMSKRRDIALREVLEWERESHKRLFAGKLTLASKVRSRHV</sequence>
<dbReference type="Proteomes" id="UP001218188">
    <property type="component" value="Unassembled WGS sequence"/>
</dbReference>
<dbReference type="InterPro" id="IPR011990">
    <property type="entry name" value="TPR-like_helical_dom_sf"/>
</dbReference>
<keyword evidence="1" id="KW-0677">Repeat</keyword>
<dbReference type="PANTHER" id="PTHR45831:SF2">
    <property type="entry name" value="LD24721P"/>
    <property type="match status" value="1"/>
</dbReference>
<dbReference type="SUPFAM" id="SSF48452">
    <property type="entry name" value="TPR-like"/>
    <property type="match status" value="1"/>
</dbReference>